<dbReference type="Proteomes" id="UP001295444">
    <property type="component" value="Chromosome 01"/>
</dbReference>
<feature type="chain" id="PRO_5042133375" description="Tumor protein p53-inducible protein 13" evidence="3">
    <location>
        <begin position="20"/>
        <end position="569"/>
    </location>
</feature>
<reference evidence="4" key="1">
    <citation type="submission" date="2022-03" db="EMBL/GenBank/DDBJ databases">
        <authorList>
            <person name="Alioto T."/>
            <person name="Alioto T."/>
            <person name="Gomez Garrido J."/>
        </authorList>
    </citation>
    <scope>NUCLEOTIDE SEQUENCE</scope>
</reference>
<evidence type="ECO:0000313" key="5">
    <source>
        <dbReference type="Proteomes" id="UP001295444"/>
    </source>
</evidence>
<sequence>MWPLCVGFLLLLLLRAGSAEGALCDNGRFNLHMDLPGEFAYVCPEEHWPVPSKQVLPSIATKHKQENSSCACMDIQIVYTSPIPNSGVHRPKWAKYGEYIYCPPQRWVHSLKRGAVAFLYHPCVHPELKEELSLVARSCLYKHIITSLHSLSRERPLALAAWSSTLEMSHIDLKEVRQWLQDNIYRDHENVMENEGIYDYLLIQPSSRIVSDLYGTEVCPKSQLEMLRNSPKRGQWLKKFKKRSAASISGSLEVPAAPLVQDGEKLSQNASVTSNVQAANITKIQPGVPLVPTNGITGSHTPAMTVKEPVVLVSTPSVPHEERSNRDLVERREALDINKHKENRIPESEVQKNLTFLGNNLPDHNLGSISAENLQNTSEKRADFKDKTLQSPVNKEPDFPQDKEYINRTEKKAHDSISEKTEEALTDHPLEPTPGSQSPGVAEGKQECKCEHAPSPFIPPKAQKRSGSGQQKTDLYVSTPRTEEASWAAASLIFLLVLLTVCVLYTKIHKKFRKSQSLYWGSVGGYVHTETVASVIKRRLKQGYSKRKKWIGRKKPPTLLYESLSESSD</sequence>
<evidence type="ECO:0000256" key="1">
    <source>
        <dbReference type="SAM" id="MobiDB-lite"/>
    </source>
</evidence>
<dbReference type="PANTHER" id="PTHR34179:SF1">
    <property type="entry name" value="TUMOR PROTEIN P53-INDUCIBLE PROTEIN 13"/>
    <property type="match status" value="1"/>
</dbReference>
<keyword evidence="5" id="KW-1185">Reference proteome</keyword>
<keyword evidence="3" id="KW-0732">Signal</keyword>
<keyword evidence="2" id="KW-0812">Transmembrane</keyword>
<dbReference type="AlphaFoldDB" id="A0AAD1R0H3"/>
<feature type="signal peptide" evidence="3">
    <location>
        <begin position="1"/>
        <end position="19"/>
    </location>
</feature>
<dbReference type="InterPro" id="IPR021454">
    <property type="entry name" value="DUF3105"/>
</dbReference>
<protein>
    <recommendedName>
        <fullName evidence="6">Tumor protein p53-inducible protein 13</fullName>
    </recommendedName>
</protein>
<feature type="region of interest" description="Disordered" evidence="1">
    <location>
        <begin position="382"/>
        <end position="473"/>
    </location>
</feature>
<dbReference type="EMBL" id="OW240912">
    <property type="protein sequence ID" value="CAH2220081.1"/>
    <property type="molecule type" value="Genomic_DNA"/>
</dbReference>
<gene>
    <name evidence="4" type="ORF">PECUL_23A056473</name>
</gene>
<dbReference type="PANTHER" id="PTHR34179">
    <property type="entry name" value="TUMOR PROTEIN P53-INDUCIBLE PROTEIN 13"/>
    <property type="match status" value="1"/>
</dbReference>
<dbReference type="Pfam" id="PF11303">
    <property type="entry name" value="DUF3105"/>
    <property type="match status" value="1"/>
</dbReference>
<dbReference type="GO" id="GO:0005737">
    <property type="term" value="C:cytoplasm"/>
    <property type="evidence" value="ECO:0007669"/>
    <property type="project" value="TreeGrafter"/>
</dbReference>
<keyword evidence="2" id="KW-0472">Membrane</keyword>
<evidence type="ECO:0000313" key="4">
    <source>
        <dbReference type="EMBL" id="CAH2220081.1"/>
    </source>
</evidence>
<evidence type="ECO:0000256" key="2">
    <source>
        <dbReference type="SAM" id="Phobius"/>
    </source>
</evidence>
<organism evidence="4 5">
    <name type="scientific">Pelobates cultripes</name>
    <name type="common">Western spadefoot toad</name>
    <dbReference type="NCBI Taxonomy" id="61616"/>
    <lineage>
        <taxon>Eukaryota</taxon>
        <taxon>Metazoa</taxon>
        <taxon>Chordata</taxon>
        <taxon>Craniata</taxon>
        <taxon>Vertebrata</taxon>
        <taxon>Euteleostomi</taxon>
        <taxon>Amphibia</taxon>
        <taxon>Batrachia</taxon>
        <taxon>Anura</taxon>
        <taxon>Pelobatoidea</taxon>
        <taxon>Pelobatidae</taxon>
        <taxon>Pelobates</taxon>
    </lineage>
</organism>
<proteinExistence type="predicted"/>
<evidence type="ECO:0008006" key="6">
    <source>
        <dbReference type="Google" id="ProtNLM"/>
    </source>
</evidence>
<keyword evidence="2" id="KW-1133">Transmembrane helix</keyword>
<evidence type="ECO:0000256" key="3">
    <source>
        <dbReference type="SAM" id="SignalP"/>
    </source>
</evidence>
<feature type="compositionally biased region" description="Basic and acidic residues" evidence="1">
    <location>
        <begin position="395"/>
        <end position="430"/>
    </location>
</feature>
<accession>A0AAD1R0H3</accession>
<feature type="transmembrane region" description="Helical" evidence="2">
    <location>
        <begin position="487"/>
        <end position="506"/>
    </location>
</feature>
<name>A0AAD1R0H3_PELCU</name>